<gene>
    <name evidence="2" type="ORF">CVT24_001908</name>
</gene>
<accession>A0A409YEN5</accession>
<feature type="compositionally biased region" description="Basic and acidic residues" evidence="1">
    <location>
        <begin position="242"/>
        <end position="292"/>
    </location>
</feature>
<dbReference type="InParanoid" id="A0A409YEN5"/>
<feature type="compositionally biased region" description="Acidic residues" evidence="1">
    <location>
        <begin position="588"/>
        <end position="599"/>
    </location>
</feature>
<feature type="compositionally biased region" description="Polar residues" evidence="1">
    <location>
        <begin position="141"/>
        <end position="151"/>
    </location>
</feature>
<feature type="compositionally biased region" description="Polar residues" evidence="1">
    <location>
        <begin position="206"/>
        <end position="215"/>
    </location>
</feature>
<feature type="compositionally biased region" description="Low complexity" evidence="1">
    <location>
        <begin position="126"/>
        <end position="137"/>
    </location>
</feature>
<feature type="compositionally biased region" description="Gly residues" evidence="1">
    <location>
        <begin position="294"/>
        <end position="313"/>
    </location>
</feature>
<feature type="region of interest" description="Disordered" evidence="1">
    <location>
        <begin position="242"/>
        <end position="384"/>
    </location>
</feature>
<evidence type="ECO:0000256" key="1">
    <source>
        <dbReference type="SAM" id="MobiDB-lite"/>
    </source>
</evidence>
<dbReference type="EMBL" id="NHTK01001248">
    <property type="protein sequence ID" value="PPR01444.1"/>
    <property type="molecule type" value="Genomic_DNA"/>
</dbReference>
<protein>
    <submittedName>
        <fullName evidence="2">Uncharacterized protein</fullName>
    </submittedName>
</protein>
<name>A0A409YEN5_9AGAR</name>
<reference evidence="2 3" key="1">
    <citation type="journal article" date="2018" name="Evol. Lett.">
        <title>Horizontal gene cluster transfer increased hallucinogenic mushroom diversity.</title>
        <authorList>
            <person name="Reynolds H.T."/>
            <person name="Vijayakumar V."/>
            <person name="Gluck-Thaler E."/>
            <person name="Korotkin H.B."/>
            <person name="Matheny P.B."/>
            <person name="Slot J.C."/>
        </authorList>
    </citation>
    <scope>NUCLEOTIDE SEQUENCE [LARGE SCALE GENOMIC DNA]</scope>
    <source>
        <strain evidence="2 3">2629</strain>
    </source>
</reference>
<evidence type="ECO:0000313" key="2">
    <source>
        <dbReference type="EMBL" id="PPR01444.1"/>
    </source>
</evidence>
<feature type="compositionally biased region" description="Polar residues" evidence="1">
    <location>
        <begin position="186"/>
        <end position="197"/>
    </location>
</feature>
<dbReference type="Proteomes" id="UP000284842">
    <property type="component" value="Unassembled WGS sequence"/>
</dbReference>
<feature type="region of interest" description="Disordered" evidence="1">
    <location>
        <begin position="580"/>
        <end position="599"/>
    </location>
</feature>
<feature type="region of interest" description="Disordered" evidence="1">
    <location>
        <begin position="126"/>
        <end position="223"/>
    </location>
</feature>
<proteinExistence type="predicted"/>
<dbReference type="AlphaFoldDB" id="A0A409YEN5"/>
<feature type="region of interest" description="Disordered" evidence="1">
    <location>
        <begin position="776"/>
        <end position="801"/>
    </location>
</feature>
<sequence>MTTHLISKLTVPHAVPRVIDSDRCVIRLFSYPYLTYPTSPRLASFLVSPSFDSFLTSPSLPPLLIPSRLPFASPLLSPPSSLPSSTPTLIHRSFDKNLIITTPLHLPAIPHIFFITTNQPTPFSLLSSPPTSSITEPRSSHLLSSRSTQTIPLYHRNPTKPTSDTPPTTPVINSATAFTHRKSEIPPSNRNSDTPPANRNRVIPPTSRNSDTPTIDINRKTVVDMPIPRSRGYVYHLGRSDDAEVEVEGRGGDGESGRGERGERGGPASDTERGEGEGGRGGYVERGRRDGGDGDGGSGGFDGRGRGEVGGQGRKGDEMLGVGGIEGGGRDWRVIGEDEDDEDGDEDESGEVGEGDDDDADDSVVTSSSINDIGIRRRRGGGGGEGYAMIPSSLGHEYHHDQDIDADVNAFEGSGSRGVEFGGVEAVGDRSEEEMYDSSFDSNASLEVGRGGVDVGEGRGEGGAGGGGGVEGYGFEYGYGYRVVRASAGYGYQVVRPAGGGGERGGSNADADVGAEREGVLDETHATISTEIGTSTELGMGMGMGVGDESQGTTVTSYAHVPLIPRSRVERFSRVVDSQNASGFGEGCESESEGGGDEELVDVNGGTDTGIEMKNASARLDPVVHGDCDLGISITQSRLVRSAAIGGMGRGSRRSGFVEGFEVDEDEGGVAQTKGGGVVQGMEAGMVDAGVNVTMVEVENRVPVTRQGVPMNATATAKCAITNSTARSVPMVQRLNAKCVPNAMGLDLDLKGLGVPKLGGGWRAFRVGERRIARGDEDGEDDLGGANVMNTKGMGMGMGKTKRKKSLRGLLASVKKDVKTWNEFKWALVVTNLVVSIFFGFI</sequence>
<comment type="caution">
    <text evidence="2">The sequence shown here is derived from an EMBL/GenBank/DDBJ whole genome shotgun (WGS) entry which is preliminary data.</text>
</comment>
<evidence type="ECO:0000313" key="3">
    <source>
        <dbReference type="Proteomes" id="UP000284842"/>
    </source>
</evidence>
<feature type="compositionally biased region" description="Acidic residues" evidence="1">
    <location>
        <begin position="337"/>
        <end position="362"/>
    </location>
</feature>
<keyword evidence="3" id="KW-1185">Reference proteome</keyword>
<organism evidence="2 3">
    <name type="scientific">Panaeolus cyanescens</name>
    <dbReference type="NCBI Taxonomy" id="181874"/>
    <lineage>
        <taxon>Eukaryota</taxon>
        <taxon>Fungi</taxon>
        <taxon>Dikarya</taxon>
        <taxon>Basidiomycota</taxon>
        <taxon>Agaricomycotina</taxon>
        <taxon>Agaricomycetes</taxon>
        <taxon>Agaricomycetidae</taxon>
        <taxon>Agaricales</taxon>
        <taxon>Agaricineae</taxon>
        <taxon>Galeropsidaceae</taxon>
        <taxon>Panaeolus</taxon>
    </lineage>
</organism>